<gene>
    <name evidence="2" type="ORF">DFH08DRAFT_993247</name>
</gene>
<keyword evidence="3" id="KW-1185">Reference proteome</keyword>
<name>A0AAD7A921_9AGAR</name>
<dbReference type="PANTHER" id="PTHR33096:SF1">
    <property type="entry name" value="CXC1-LIKE CYSTEINE CLUSTER ASSOCIATED WITH KDZ TRANSPOSASES DOMAIN-CONTAINING PROTEIN"/>
    <property type="match status" value="1"/>
</dbReference>
<proteinExistence type="predicted"/>
<evidence type="ECO:0000313" key="2">
    <source>
        <dbReference type="EMBL" id="KAJ7351600.1"/>
    </source>
</evidence>
<feature type="coiled-coil region" evidence="1">
    <location>
        <begin position="646"/>
        <end position="677"/>
    </location>
</feature>
<reference evidence="2" key="1">
    <citation type="submission" date="2023-03" db="EMBL/GenBank/DDBJ databases">
        <title>Massive genome expansion in bonnet fungi (Mycena s.s.) driven by repeated elements and novel gene families across ecological guilds.</title>
        <authorList>
            <consortium name="Lawrence Berkeley National Laboratory"/>
            <person name="Harder C.B."/>
            <person name="Miyauchi S."/>
            <person name="Viragh M."/>
            <person name="Kuo A."/>
            <person name="Thoen E."/>
            <person name="Andreopoulos B."/>
            <person name="Lu D."/>
            <person name="Skrede I."/>
            <person name="Drula E."/>
            <person name="Henrissat B."/>
            <person name="Morin E."/>
            <person name="Kohler A."/>
            <person name="Barry K."/>
            <person name="LaButti K."/>
            <person name="Morin E."/>
            <person name="Salamov A."/>
            <person name="Lipzen A."/>
            <person name="Mereny Z."/>
            <person name="Hegedus B."/>
            <person name="Baldrian P."/>
            <person name="Stursova M."/>
            <person name="Weitz H."/>
            <person name="Taylor A."/>
            <person name="Grigoriev I.V."/>
            <person name="Nagy L.G."/>
            <person name="Martin F."/>
            <person name="Kauserud H."/>
        </authorList>
    </citation>
    <scope>NUCLEOTIDE SEQUENCE</scope>
    <source>
        <strain evidence="2">CBHHK002</strain>
    </source>
</reference>
<organism evidence="2 3">
    <name type="scientific">Mycena albidolilacea</name>
    <dbReference type="NCBI Taxonomy" id="1033008"/>
    <lineage>
        <taxon>Eukaryota</taxon>
        <taxon>Fungi</taxon>
        <taxon>Dikarya</taxon>
        <taxon>Basidiomycota</taxon>
        <taxon>Agaricomycotina</taxon>
        <taxon>Agaricomycetes</taxon>
        <taxon>Agaricomycetidae</taxon>
        <taxon>Agaricales</taxon>
        <taxon>Marasmiineae</taxon>
        <taxon>Mycenaceae</taxon>
        <taxon>Mycena</taxon>
    </lineage>
</organism>
<dbReference type="Pfam" id="PF18758">
    <property type="entry name" value="KDZ"/>
    <property type="match status" value="1"/>
</dbReference>
<comment type="caution">
    <text evidence="2">The sequence shown here is derived from an EMBL/GenBank/DDBJ whole genome shotgun (WGS) entry which is preliminary data.</text>
</comment>
<evidence type="ECO:0000313" key="3">
    <source>
        <dbReference type="Proteomes" id="UP001218218"/>
    </source>
</evidence>
<dbReference type="Proteomes" id="UP001218218">
    <property type="component" value="Unassembled WGS sequence"/>
</dbReference>
<sequence length="1034" mass="116826">MRRCGHLSSKVRVTFGSSIGKNPRVKSRTLNINKTATERAQLQKDCHDQIAQMGFLQREELLKDSEKSQMDYDGSFDLGGNASDDSEWDSDMEMDVDESGFNTLPPGEEAFLQSHAGGEAIFQKIWDRAEHRRGDPRTRRRRVQKQVDSWTRQMPDLIDAYLALKEVGQVSTAEDVPEAWPLNVLGLSESDIKLFAYTNSSKNANETLLRHGYIGGSPDQPTIAFSVKTFEIYRQVHRVCPRFSLDALAKTLNHLHRVPKRPYLAEQLSTAYDAYLAILRGVDHRVQATLGRDEQWKAKNICPPCFYKICDELPLKLSFLGSIDGNNSLKLVDSTFRAGRPRFDNRKTDSFRWLTAAEVDLFKDEVKTSQKVSMATAASVAAVTAALASPPAISTLPTPTTGSTAANAKPVSVAPLGTSDQPNLDAGNDDIAWLNVNELTEAESDELAKCVDTCVERWRNAGPEARKKMFALFAIAGIFIATCRHGHVLVICDMIRSGELMKYPLAVVKRLLDLYGTDIGLGYDIMCAFYKTLLRSSLGRRVVGLNLRGVVPAFHGHAHNRGCQVDWHPLYVEGVGLEDFEECERTFCLSNNLATVTRLCTPFHRQQQIDEHFAFHDLDKHAASGNFIFQNYRQATEKVAMNSVALQALEQRLHTTSQDYENYLTQERDHLERLKREPPEVAWTVDYMELLMKQAAAEKAALDASHNHSRLDFHIINDGWTTKEIQSCKTKYRTTYQRCLMLEEELSRHEEEHGIAVRWTPAMQEYKEAVVLMTERRYRRALDTLERLVVSRLLELTKLGMSGVGYKLREKIGKALKTRAVAIQRAIAEYNSAAALLKPPRQQLTWAQVVETVSLAEFDFLRDTRTDIRTLPWADPARREAMVLYFGIKRSNEEIVRLNVEIRRLLTFMIDDHVDYYKAIATCITRTANLGLARELSEQWEHRSNINQGIVERLVKASRLVGFTGSLFPGEREGRDTALNDNIPLPIWAASTLGLTQVVVEYEAGNEADDTVRELQDVDTDLLGQVMETLHLGV</sequence>
<dbReference type="EMBL" id="JARIHO010000013">
    <property type="protein sequence ID" value="KAJ7351600.1"/>
    <property type="molecule type" value="Genomic_DNA"/>
</dbReference>
<protein>
    <recommendedName>
        <fullName evidence="4">CxC1-like cysteine cluster associated with KDZ transposases domain-containing protein</fullName>
    </recommendedName>
</protein>
<dbReference type="AlphaFoldDB" id="A0AAD7A921"/>
<keyword evidence="1" id="KW-0175">Coiled coil</keyword>
<accession>A0AAD7A921</accession>
<evidence type="ECO:0008006" key="4">
    <source>
        <dbReference type="Google" id="ProtNLM"/>
    </source>
</evidence>
<evidence type="ECO:0000256" key="1">
    <source>
        <dbReference type="SAM" id="Coils"/>
    </source>
</evidence>
<dbReference type="PANTHER" id="PTHR33096">
    <property type="entry name" value="CXC2 DOMAIN-CONTAINING PROTEIN"/>
    <property type="match status" value="1"/>
</dbReference>
<dbReference type="InterPro" id="IPR040521">
    <property type="entry name" value="KDZ"/>
</dbReference>